<comment type="caution">
    <text evidence="1">The sequence shown here is derived from an EMBL/GenBank/DDBJ whole genome shotgun (WGS) entry which is preliminary data.</text>
</comment>
<dbReference type="Proteomes" id="UP000412028">
    <property type="component" value="Unassembled WGS sequence"/>
</dbReference>
<dbReference type="OrthoDB" id="581550at2"/>
<protein>
    <submittedName>
        <fullName evidence="1">DUF2116 family Zn-ribbon domain-containing protein</fullName>
    </submittedName>
</protein>
<evidence type="ECO:0000313" key="1">
    <source>
        <dbReference type="EMBL" id="KAA8831640.1"/>
    </source>
</evidence>
<proteinExistence type="predicted"/>
<organism evidence="1 2">
    <name type="scientific">Bifidobacterium tissieri</name>
    <dbReference type="NCBI Taxonomy" id="1630162"/>
    <lineage>
        <taxon>Bacteria</taxon>
        <taxon>Bacillati</taxon>
        <taxon>Actinomycetota</taxon>
        <taxon>Actinomycetes</taxon>
        <taxon>Bifidobacteriales</taxon>
        <taxon>Bifidobacteriaceae</taxon>
        <taxon>Bifidobacterium</taxon>
    </lineage>
</organism>
<reference evidence="1 2" key="1">
    <citation type="journal article" date="2019" name="Syst. Appl. Microbiol.">
        <title>Characterization of Bifidobacterium species in feaces of the Egyptian fruit bat: Description of B. vespertilionis sp. nov. and B. rousetti sp. nov.</title>
        <authorList>
            <person name="Modesto M."/>
            <person name="Satti M."/>
            <person name="Watanabe K."/>
            <person name="Puglisi E."/>
            <person name="Morelli L."/>
            <person name="Huang C.-H."/>
            <person name="Liou J.-S."/>
            <person name="Miyashita M."/>
            <person name="Tamura T."/>
            <person name="Saito S."/>
            <person name="Mori K."/>
            <person name="Huang L."/>
            <person name="Sciavilla P."/>
            <person name="Sandri C."/>
            <person name="Spiezio C."/>
            <person name="Vitali F."/>
            <person name="Cavalieri D."/>
            <person name="Perpetuini G."/>
            <person name="Tofalo R."/>
            <person name="Bonetti A."/>
            <person name="Arita M."/>
            <person name="Mattarelli P."/>
        </authorList>
    </citation>
    <scope>NUCLEOTIDE SEQUENCE [LARGE SCALE GENOMIC DNA]</scope>
    <source>
        <strain evidence="1 2">RST7</strain>
    </source>
</reference>
<accession>A0A5M9ZVQ2</accession>
<gene>
    <name evidence="1" type="ORF">EMO89_02640</name>
</gene>
<dbReference type="AlphaFoldDB" id="A0A5M9ZVQ2"/>
<evidence type="ECO:0000313" key="2">
    <source>
        <dbReference type="Proteomes" id="UP000412028"/>
    </source>
</evidence>
<sequence length="174" mass="19760">MVFSPGVQGCLIDGCARPLFCKGMCRMHYMRKYRTGSAERRLRVRPCVVCMVPIWLEGQDRLTCSDACRKKLERMRRKGVRPRVETLKARDFTPEKPRPKPVVSESFTVADVWARSDGTCPWCGGPLDRGLPAWDAMAGVPAWRVPLSDGGERSLRNRIIVHRSCWNRRVSQGG</sequence>
<dbReference type="EMBL" id="RZUI01000002">
    <property type="protein sequence ID" value="KAA8831640.1"/>
    <property type="molecule type" value="Genomic_DNA"/>
</dbReference>
<name>A0A5M9ZVQ2_9BIFI</name>